<dbReference type="InterPro" id="IPR003131">
    <property type="entry name" value="T1-type_BTB"/>
</dbReference>
<dbReference type="SUPFAM" id="SSF54695">
    <property type="entry name" value="POZ domain"/>
    <property type="match status" value="1"/>
</dbReference>
<keyword evidence="4" id="KW-1185">Reference proteome</keyword>
<dbReference type="InterPro" id="IPR000210">
    <property type="entry name" value="BTB/POZ_dom"/>
</dbReference>
<evidence type="ECO:0000259" key="2">
    <source>
        <dbReference type="SMART" id="SM00225"/>
    </source>
</evidence>
<gene>
    <name evidence="3" type="ORF">DUNSADRAFT_17171</name>
</gene>
<dbReference type="PANTHER" id="PTHR11145:SF8">
    <property type="entry name" value="RE57120P"/>
    <property type="match status" value="1"/>
</dbReference>
<dbReference type="SMART" id="SM00225">
    <property type="entry name" value="BTB"/>
    <property type="match status" value="1"/>
</dbReference>
<proteinExistence type="predicted"/>
<evidence type="ECO:0000313" key="4">
    <source>
        <dbReference type="Proteomes" id="UP000815325"/>
    </source>
</evidence>
<reference evidence="3" key="1">
    <citation type="submission" date="2017-08" db="EMBL/GenBank/DDBJ databases">
        <authorList>
            <person name="Polle J.E."/>
            <person name="Barry K."/>
            <person name="Cushman J."/>
            <person name="Schmutz J."/>
            <person name="Tran D."/>
            <person name="Hathwaick L.T."/>
            <person name="Yim W.C."/>
            <person name="Jenkins J."/>
            <person name="Mckie-Krisberg Z.M."/>
            <person name="Prochnik S."/>
            <person name="Lindquist E."/>
            <person name="Dockter R.B."/>
            <person name="Adam C."/>
            <person name="Molina H."/>
            <person name="Bunkerborg J."/>
            <person name="Jin E."/>
            <person name="Buchheim M."/>
            <person name="Magnuson J."/>
        </authorList>
    </citation>
    <scope>NUCLEOTIDE SEQUENCE</scope>
    <source>
        <strain evidence="3">CCAP 19/18</strain>
    </source>
</reference>
<sequence>MAQDAPQPIVRLNVGGTIFSTSVETLAQPTGTMLAAMFGGGFNNRQDEQGAVFIDRDPKHFPRVLNYLRDGVCTLPENRDEKLELLREASFYGLEGLTTELEAATGGLVSGLQHRILASVFARRELEIVKDFILRVGFDDGYFTPGHLLGVAVCLSCTPDFIKARSSAGMEANELIVPAQDKSRHEEAAQAIRFCCQNHWVLPSYMETWKLGLKVIEVEPQILSQACCLTICLSWTHCQVMPASSTVSAHHVRMKGTAQIGRYGK</sequence>
<evidence type="ECO:0000313" key="3">
    <source>
        <dbReference type="EMBL" id="KAF5840327.1"/>
    </source>
</evidence>
<dbReference type="InterPro" id="IPR011333">
    <property type="entry name" value="SKP1/BTB/POZ_sf"/>
</dbReference>
<organism evidence="3 4">
    <name type="scientific">Dunaliella salina</name>
    <name type="common">Green alga</name>
    <name type="synonym">Protococcus salinus</name>
    <dbReference type="NCBI Taxonomy" id="3046"/>
    <lineage>
        <taxon>Eukaryota</taxon>
        <taxon>Viridiplantae</taxon>
        <taxon>Chlorophyta</taxon>
        <taxon>core chlorophytes</taxon>
        <taxon>Chlorophyceae</taxon>
        <taxon>CS clade</taxon>
        <taxon>Chlamydomonadales</taxon>
        <taxon>Dunaliellaceae</taxon>
        <taxon>Dunaliella</taxon>
    </lineage>
</organism>
<dbReference type="Pfam" id="PF02214">
    <property type="entry name" value="BTB_2"/>
    <property type="match status" value="1"/>
</dbReference>
<dbReference type="Proteomes" id="UP000815325">
    <property type="component" value="Unassembled WGS sequence"/>
</dbReference>
<dbReference type="InterPro" id="IPR045068">
    <property type="entry name" value="BACURD1-3"/>
</dbReference>
<dbReference type="EMBL" id="MU069517">
    <property type="protein sequence ID" value="KAF5840327.1"/>
    <property type="molecule type" value="Genomic_DNA"/>
</dbReference>
<comment type="caution">
    <text evidence="3">The sequence shown here is derived from an EMBL/GenBank/DDBJ whole genome shotgun (WGS) entry which is preliminary data.</text>
</comment>
<dbReference type="Gene3D" id="3.30.710.10">
    <property type="entry name" value="Potassium Channel Kv1.1, Chain A"/>
    <property type="match status" value="1"/>
</dbReference>
<evidence type="ECO:0000256" key="1">
    <source>
        <dbReference type="ARBA" id="ARBA00004906"/>
    </source>
</evidence>
<comment type="pathway">
    <text evidence="1">Protein modification; protein ubiquitination.</text>
</comment>
<feature type="domain" description="BTB" evidence="2">
    <location>
        <begin position="8"/>
        <end position="109"/>
    </location>
</feature>
<dbReference type="PANTHER" id="PTHR11145">
    <property type="entry name" value="BTB/POZ DOMAIN-CONTAINING ADAPTER FOR CUL3-MEDIATED RHOA DEGRADATION PROTEIN FAMILY MEMBER"/>
    <property type="match status" value="1"/>
</dbReference>
<name>A0ABQ7H0E2_DUNSA</name>
<accession>A0ABQ7H0E2</accession>
<protein>
    <submittedName>
        <fullName evidence="3">BTB/POZ protein</fullName>
    </submittedName>
</protein>